<sequence>MRPGVRRRVVRGIAAGLLGLLLAGCATFPDAGPRDWRAKLEGAGEIGGPPSMQEPAPPGGQNGGQGGQPPQSGGQQRGPSGCDDPDPQVVATCLNPVGAITVLPDGRSALVAERTTGRVLRVQRGSAPQLVATVPVDASGGGGLTGLVLSPSYDEDQLVYAYASTSQDNRVVRLATGEPPKPVLTGIPRGPRNNGGALGVDADGSLLVATGDAGAASPPATSLAGKLLRIDTLGHPATGNPDPGSPILSSGLQAPQGVCTDKVSRNTWVTDRADAQDVLYHVAPGPLPAPAWTWPSRPGVAGCMAQPGVLAVAQTGAASLFVLHPGDKGTFVGNPETVLPGTYGRLSATALGPDGMLWLGTVNKLPGGKPVSSDDRAIRIQPPSGGGQSRA</sequence>
<evidence type="ECO:0000313" key="4">
    <source>
        <dbReference type="EMBL" id="NMI01384.1"/>
    </source>
</evidence>
<comment type="caution">
    <text evidence="4">The sequence shown here is derived from an EMBL/GenBank/DDBJ whole genome shotgun (WGS) entry which is preliminary data.</text>
</comment>
<protein>
    <submittedName>
        <fullName evidence="4">Glucose dehydrogenase</fullName>
    </submittedName>
</protein>
<feature type="region of interest" description="Disordered" evidence="1">
    <location>
        <begin position="368"/>
        <end position="391"/>
    </location>
</feature>
<keyword evidence="5" id="KW-1185">Reference proteome</keyword>
<reference evidence="4 5" key="1">
    <citation type="submission" date="2020-04" db="EMBL/GenBank/DDBJ databases">
        <authorList>
            <person name="Klaysubun C."/>
            <person name="Duangmal K."/>
            <person name="Lipun K."/>
        </authorList>
    </citation>
    <scope>NUCLEOTIDE SEQUENCE [LARGE SCALE GENOMIC DNA]</scope>
    <source>
        <strain evidence="4 5">K10HN5</strain>
    </source>
</reference>
<feature type="chain" id="PRO_5046796744" evidence="2">
    <location>
        <begin position="32"/>
        <end position="391"/>
    </location>
</feature>
<evidence type="ECO:0000256" key="1">
    <source>
        <dbReference type="SAM" id="MobiDB-lite"/>
    </source>
</evidence>
<dbReference type="Proteomes" id="UP000820669">
    <property type="component" value="Unassembled WGS sequence"/>
</dbReference>
<dbReference type="PANTHER" id="PTHR19328:SF13">
    <property type="entry name" value="HIPL1 PROTEIN"/>
    <property type="match status" value="1"/>
</dbReference>
<name>A0ABX1SML9_9PSEU</name>
<dbReference type="EMBL" id="JAAXLA010000083">
    <property type="protein sequence ID" value="NMI01384.1"/>
    <property type="molecule type" value="Genomic_DNA"/>
</dbReference>
<feature type="region of interest" description="Disordered" evidence="1">
    <location>
        <begin position="40"/>
        <end position="88"/>
    </location>
</feature>
<dbReference type="SUPFAM" id="SSF50952">
    <property type="entry name" value="Soluble quinoprotein glucose dehydrogenase"/>
    <property type="match status" value="1"/>
</dbReference>
<feature type="compositionally biased region" description="Low complexity" evidence="1">
    <location>
        <begin position="68"/>
        <end position="81"/>
    </location>
</feature>
<evidence type="ECO:0000313" key="5">
    <source>
        <dbReference type="Proteomes" id="UP000820669"/>
    </source>
</evidence>
<feature type="signal peptide" evidence="2">
    <location>
        <begin position="1"/>
        <end position="31"/>
    </location>
</feature>
<evidence type="ECO:0000256" key="2">
    <source>
        <dbReference type="SAM" id="SignalP"/>
    </source>
</evidence>
<dbReference type="PANTHER" id="PTHR19328">
    <property type="entry name" value="HEDGEHOG-INTERACTING PROTEIN"/>
    <property type="match status" value="1"/>
</dbReference>
<organism evidence="4 5">
    <name type="scientific">Pseudonocardia acidicola</name>
    <dbReference type="NCBI Taxonomy" id="2724939"/>
    <lineage>
        <taxon>Bacteria</taxon>
        <taxon>Bacillati</taxon>
        <taxon>Actinomycetota</taxon>
        <taxon>Actinomycetes</taxon>
        <taxon>Pseudonocardiales</taxon>
        <taxon>Pseudonocardiaceae</taxon>
        <taxon>Pseudonocardia</taxon>
    </lineage>
</organism>
<gene>
    <name evidence="4" type="ORF">HF526_29420</name>
</gene>
<evidence type="ECO:0000259" key="3">
    <source>
        <dbReference type="Pfam" id="PF07995"/>
    </source>
</evidence>
<proteinExistence type="predicted"/>
<feature type="domain" description="Glucose/Sorbosone dehydrogenase" evidence="3">
    <location>
        <begin position="99"/>
        <end position="271"/>
    </location>
</feature>
<keyword evidence="2" id="KW-0732">Signal</keyword>
<dbReference type="Gene3D" id="2.120.10.30">
    <property type="entry name" value="TolB, C-terminal domain"/>
    <property type="match status" value="1"/>
</dbReference>
<dbReference type="InterPro" id="IPR011041">
    <property type="entry name" value="Quinoprot_gluc/sorb_DH_b-prop"/>
</dbReference>
<dbReference type="PROSITE" id="PS51257">
    <property type="entry name" value="PROKAR_LIPOPROTEIN"/>
    <property type="match status" value="1"/>
</dbReference>
<dbReference type="Pfam" id="PF07995">
    <property type="entry name" value="GSDH"/>
    <property type="match status" value="1"/>
</dbReference>
<accession>A0ABX1SML9</accession>
<dbReference type="InterPro" id="IPR011042">
    <property type="entry name" value="6-blade_b-propeller_TolB-like"/>
</dbReference>
<dbReference type="InterPro" id="IPR012938">
    <property type="entry name" value="Glc/Sorbosone_DH"/>
</dbReference>